<feature type="region of interest" description="Disordered" evidence="1">
    <location>
        <begin position="1"/>
        <end position="173"/>
    </location>
</feature>
<feature type="region of interest" description="Disordered" evidence="1">
    <location>
        <begin position="318"/>
        <end position="380"/>
    </location>
</feature>
<dbReference type="Proteomes" id="UP000095751">
    <property type="component" value="Unassembled WGS sequence"/>
</dbReference>
<evidence type="ECO:0000313" key="3">
    <source>
        <dbReference type="Proteomes" id="UP000095751"/>
    </source>
</evidence>
<dbReference type="OrthoDB" id="10657201at2759"/>
<name>A0A1E7FQ64_9STRA</name>
<evidence type="ECO:0000313" key="2">
    <source>
        <dbReference type="EMBL" id="OEU20254.1"/>
    </source>
</evidence>
<evidence type="ECO:0000256" key="1">
    <source>
        <dbReference type="SAM" id="MobiDB-lite"/>
    </source>
</evidence>
<gene>
    <name evidence="2" type="ORF">FRACYDRAFT_236326</name>
</gene>
<dbReference type="EMBL" id="KV784355">
    <property type="protein sequence ID" value="OEU20254.1"/>
    <property type="molecule type" value="Genomic_DNA"/>
</dbReference>
<proteinExistence type="predicted"/>
<dbReference type="KEGG" id="fcy:FRACYDRAFT_236326"/>
<feature type="compositionally biased region" description="Low complexity" evidence="1">
    <location>
        <begin position="115"/>
        <end position="165"/>
    </location>
</feature>
<sequence length="380" mass="43079">MIDTISDGDEKLKSLTQSPGGAKSAYAKRTWSPHQANMSRRKKVDGAGDQSTLNDSFGQLSLANLHGDEEEEEDYLAKSLSSIKSLSSSGSSLGGLKSPNPRDRSGGGGRRTGGRRPSGSTPAAQPSLSSSKASSMSSLPPSSSSRRLSSNKTRTKTSTTGSSRSLKTKTKQELMDEIPNDIKHKLYKMSDPELSIKERVLLELDMMKTSPEEKRILLKFKRNFERKLFIDYRDETQQNVTNKIQSDIRKEQKREDEFLLTLEEKHKQERHVERERLRREKQHEDDARAHKANIISRDMTIIKDAALEAATISVERNQKEKQREIKKVQKRIDDLRNSEEGKKMSGGQRALREALIEQKVLPSTKLKEKKKKKKKMEEEE</sequence>
<organism evidence="2 3">
    <name type="scientific">Fragilariopsis cylindrus CCMP1102</name>
    <dbReference type="NCBI Taxonomy" id="635003"/>
    <lineage>
        <taxon>Eukaryota</taxon>
        <taxon>Sar</taxon>
        <taxon>Stramenopiles</taxon>
        <taxon>Ochrophyta</taxon>
        <taxon>Bacillariophyta</taxon>
        <taxon>Bacillariophyceae</taxon>
        <taxon>Bacillariophycidae</taxon>
        <taxon>Bacillariales</taxon>
        <taxon>Bacillariaceae</taxon>
        <taxon>Fragilariopsis</taxon>
    </lineage>
</organism>
<feature type="compositionally biased region" description="Basic and acidic residues" evidence="1">
    <location>
        <begin position="318"/>
        <end position="343"/>
    </location>
</feature>
<dbReference type="InParanoid" id="A0A1E7FQ64"/>
<dbReference type="AlphaFoldDB" id="A0A1E7FQ64"/>
<reference evidence="2 3" key="1">
    <citation type="submission" date="2016-09" db="EMBL/GenBank/DDBJ databases">
        <title>Extensive genetic diversity and differential bi-allelic expression allows diatom success in the polar Southern Ocean.</title>
        <authorList>
            <consortium name="DOE Joint Genome Institute"/>
            <person name="Mock T."/>
            <person name="Otillar R.P."/>
            <person name="Strauss J."/>
            <person name="Dupont C."/>
            <person name="Frickenhaus S."/>
            <person name="Maumus F."/>
            <person name="Mcmullan M."/>
            <person name="Sanges R."/>
            <person name="Schmutz J."/>
            <person name="Toseland A."/>
            <person name="Valas R."/>
            <person name="Veluchamy A."/>
            <person name="Ward B.J."/>
            <person name="Allen A."/>
            <person name="Barry K."/>
            <person name="Falciatore A."/>
            <person name="Ferrante M."/>
            <person name="Fortunato A.E."/>
            <person name="Gloeckner G."/>
            <person name="Gruber A."/>
            <person name="Hipkin R."/>
            <person name="Janech M."/>
            <person name="Kroth P."/>
            <person name="Leese F."/>
            <person name="Lindquist E."/>
            <person name="Lyon B.R."/>
            <person name="Martin J."/>
            <person name="Mayer C."/>
            <person name="Parker M."/>
            <person name="Quesneville H."/>
            <person name="Raymond J."/>
            <person name="Uhlig C."/>
            <person name="Valentin K.U."/>
            <person name="Worden A.Z."/>
            <person name="Armbrust E.V."/>
            <person name="Bowler C."/>
            <person name="Green B."/>
            <person name="Moulton V."/>
            <person name="Van Oosterhout C."/>
            <person name="Grigoriev I."/>
        </authorList>
    </citation>
    <scope>NUCLEOTIDE SEQUENCE [LARGE SCALE GENOMIC DNA]</scope>
    <source>
        <strain evidence="2 3">CCMP1102</strain>
    </source>
</reference>
<keyword evidence="3" id="KW-1185">Reference proteome</keyword>
<feature type="compositionally biased region" description="Low complexity" evidence="1">
    <location>
        <begin position="78"/>
        <end position="99"/>
    </location>
</feature>
<feature type="compositionally biased region" description="Polar residues" evidence="1">
    <location>
        <begin position="49"/>
        <end position="62"/>
    </location>
</feature>
<protein>
    <submittedName>
        <fullName evidence="2">Uncharacterized protein</fullName>
    </submittedName>
</protein>
<accession>A0A1E7FQ64</accession>